<dbReference type="PANTHER" id="PTHR30143">
    <property type="entry name" value="ACID HYDRATASE"/>
    <property type="match status" value="1"/>
</dbReference>
<dbReference type="RefSeq" id="WP_377766597.1">
    <property type="nucleotide sequence ID" value="NZ_JBHULB010000008.1"/>
</dbReference>
<dbReference type="Proteomes" id="UP001597526">
    <property type="component" value="Unassembled WGS sequence"/>
</dbReference>
<sequence>MKQNIVEFPEILDDAAKNAAPIPQLSERAELSLGDAYEIQEAAINLRMQRGEVLSGIKLGFTSKAKMEQMGVHDLIWGRLTDKMEIENHGYLDSKRFIHPRAEPEVAYLLKKDVDQNVTNDNVLEYVSNVAAAIEIIDSRYKNFKFSLEDVIADNCSSSAYVLGDWKDFSIDASNLEIKMMVNKQLVQSGNSKAILGNPLNSLLEAFRLAKQYNVDLKKNMIILAGAATPAVYVHKNDVVAVEVEELGKVTLKVN</sequence>
<accession>A0ABW5MUL4</accession>
<name>A0ABW5MUL4_9FLAO</name>
<dbReference type="Gene3D" id="3.90.850.10">
    <property type="entry name" value="Fumarylacetoacetase-like, C-terminal domain"/>
    <property type="match status" value="1"/>
</dbReference>
<organism evidence="3 4">
    <name type="scientific">Croceitalea marina</name>
    <dbReference type="NCBI Taxonomy" id="1775166"/>
    <lineage>
        <taxon>Bacteria</taxon>
        <taxon>Pseudomonadati</taxon>
        <taxon>Bacteroidota</taxon>
        <taxon>Flavobacteriia</taxon>
        <taxon>Flavobacteriales</taxon>
        <taxon>Flavobacteriaceae</taxon>
        <taxon>Croceitalea</taxon>
    </lineage>
</organism>
<evidence type="ECO:0000259" key="2">
    <source>
        <dbReference type="Pfam" id="PF01557"/>
    </source>
</evidence>
<dbReference type="InterPro" id="IPR036663">
    <property type="entry name" value="Fumarylacetoacetase_C_sf"/>
</dbReference>
<proteinExistence type="predicted"/>
<dbReference type="Pfam" id="PF01557">
    <property type="entry name" value="FAA_hydrolase"/>
    <property type="match status" value="1"/>
</dbReference>
<evidence type="ECO:0000313" key="4">
    <source>
        <dbReference type="Proteomes" id="UP001597526"/>
    </source>
</evidence>
<comment type="caution">
    <text evidence="3">The sequence shown here is derived from an EMBL/GenBank/DDBJ whole genome shotgun (WGS) entry which is preliminary data.</text>
</comment>
<gene>
    <name evidence="3" type="ORF">ACFSQJ_08890</name>
</gene>
<evidence type="ECO:0000313" key="3">
    <source>
        <dbReference type="EMBL" id="MFD2587045.1"/>
    </source>
</evidence>
<reference evidence="4" key="1">
    <citation type="journal article" date="2019" name="Int. J. Syst. Evol. Microbiol.">
        <title>The Global Catalogue of Microorganisms (GCM) 10K type strain sequencing project: providing services to taxonomists for standard genome sequencing and annotation.</title>
        <authorList>
            <consortium name="The Broad Institute Genomics Platform"/>
            <consortium name="The Broad Institute Genome Sequencing Center for Infectious Disease"/>
            <person name="Wu L."/>
            <person name="Ma J."/>
        </authorList>
    </citation>
    <scope>NUCLEOTIDE SEQUENCE [LARGE SCALE GENOMIC DNA]</scope>
    <source>
        <strain evidence="4">KCTC 52368</strain>
    </source>
</reference>
<keyword evidence="4" id="KW-1185">Reference proteome</keyword>
<protein>
    <submittedName>
        <fullName evidence="3">2-keto-4-pentenoate hydratase</fullName>
    </submittedName>
</protein>
<feature type="domain" description="Fumarylacetoacetase-like C-terminal" evidence="2">
    <location>
        <begin position="100"/>
        <end position="254"/>
    </location>
</feature>
<dbReference type="SUPFAM" id="SSF56529">
    <property type="entry name" value="FAH"/>
    <property type="match status" value="1"/>
</dbReference>
<keyword evidence="1" id="KW-0456">Lyase</keyword>
<dbReference type="EMBL" id="JBHULB010000008">
    <property type="protein sequence ID" value="MFD2587045.1"/>
    <property type="molecule type" value="Genomic_DNA"/>
</dbReference>
<dbReference type="InterPro" id="IPR011234">
    <property type="entry name" value="Fumarylacetoacetase-like_C"/>
</dbReference>
<dbReference type="PANTHER" id="PTHR30143:SF0">
    <property type="entry name" value="2-KETO-4-PENTENOATE HYDRATASE"/>
    <property type="match status" value="1"/>
</dbReference>
<evidence type="ECO:0000256" key="1">
    <source>
        <dbReference type="ARBA" id="ARBA00023239"/>
    </source>
</evidence>
<dbReference type="InterPro" id="IPR050772">
    <property type="entry name" value="Hydratase-Decarb/MhpD_sf"/>
</dbReference>